<dbReference type="CDD" id="cd01852">
    <property type="entry name" value="AIG1"/>
    <property type="match status" value="1"/>
</dbReference>
<dbReference type="InterPro" id="IPR027417">
    <property type="entry name" value="P-loop_NTPase"/>
</dbReference>
<dbReference type="OrthoDB" id="8910125at2759"/>
<reference evidence="17" key="1">
    <citation type="journal article" date="2023" name="Science">
        <title>Genome structures resolve the early diversification of teleost fishes.</title>
        <authorList>
            <person name="Parey E."/>
            <person name="Louis A."/>
            <person name="Montfort J."/>
            <person name="Bouchez O."/>
            <person name="Roques C."/>
            <person name="Iampietro C."/>
            <person name="Lluch J."/>
            <person name="Castinel A."/>
            <person name="Donnadieu C."/>
            <person name="Desvignes T."/>
            <person name="Floi Bucao C."/>
            <person name="Jouanno E."/>
            <person name="Wen M."/>
            <person name="Mejri S."/>
            <person name="Dirks R."/>
            <person name="Jansen H."/>
            <person name="Henkel C."/>
            <person name="Chen W.J."/>
            <person name="Zahm M."/>
            <person name="Cabau C."/>
            <person name="Klopp C."/>
            <person name="Thompson A.W."/>
            <person name="Robinson-Rechavi M."/>
            <person name="Braasch I."/>
            <person name="Lecointre G."/>
            <person name="Bobe J."/>
            <person name="Postlethwait J.H."/>
            <person name="Berthelot C."/>
            <person name="Roest Crollius H."/>
            <person name="Guiguen Y."/>
        </authorList>
    </citation>
    <scope>NUCLEOTIDE SEQUENCE</scope>
    <source>
        <strain evidence="17">WJC10195</strain>
    </source>
</reference>
<evidence type="ECO:0000313" key="17">
    <source>
        <dbReference type="EMBL" id="KAJ8345232.1"/>
    </source>
</evidence>
<evidence type="ECO:0000256" key="15">
    <source>
        <dbReference type="ARBA" id="ARBA00077278"/>
    </source>
</evidence>
<evidence type="ECO:0000256" key="11">
    <source>
        <dbReference type="ARBA" id="ARBA00023128"/>
    </source>
</evidence>
<dbReference type="PANTHER" id="PTHR10903">
    <property type="entry name" value="GTPASE, IMAP FAMILY MEMBER-RELATED"/>
    <property type="match status" value="1"/>
</dbReference>
<dbReference type="GO" id="GO:0005829">
    <property type="term" value="C:cytosol"/>
    <property type="evidence" value="ECO:0007669"/>
    <property type="project" value="UniProtKB-SubCell"/>
</dbReference>
<sequence length="299" mass="33013">MLLGKTGSGKSATGNSILGKNLFQTAKRKEKRVTKQCQTSTSETEGRQVCVIDTPDLLDPQFLEEEFICERKKITLFSDPGLHAFLLVIPIEQDVSNEQEVLEIIRQMFGESALAYTMVLFTRGDDLDNTESIEDYIKDQGEELQRLVLDCGSRTHVLDNKISEEKKKRQVTDLLNKIDAMVKENGGNLCMVRTRSCSMEKLINFSEADAAGAMADAWDQPRGKGEELRLVLLGKTGSGKSACGNTILVIFNNLTAVTAEEKEEAIQAAEAQGITRSEALKLAIKASCKLARSKMCIIQ</sequence>
<accession>A0A9Q1EUD2</accession>
<comment type="function">
    <text evidence="13">Exerts an anti-apoptotic effect in the immune system and is involved in responses to infections.</text>
</comment>
<gene>
    <name evidence="17" type="ORF">SKAU_G00294250</name>
</gene>
<keyword evidence="7" id="KW-0677">Repeat</keyword>
<dbReference type="GO" id="GO:0005794">
    <property type="term" value="C:Golgi apparatus"/>
    <property type="evidence" value="ECO:0007669"/>
    <property type="project" value="UniProtKB-SubCell"/>
</dbReference>
<evidence type="ECO:0000256" key="9">
    <source>
        <dbReference type="ARBA" id="ARBA00022824"/>
    </source>
</evidence>
<keyword evidence="8" id="KW-0547">Nucleotide-binding</keyword>
<evidence type="ECO:0000256" key="3">
    <source>
        <dbReference type="ARBA" id="ARBA00004514"/>
    </source>
</evidence>
<evidence type="ECO:0000256" key="1">
    <source>
        <dbReference type="ARBA" id="ARBA00004173"/>
    </source>
</evidence>
<keyword evidence="6" id="KW-0963">Cytoplasm</keyword>
<dbReference type="Gene3D" id="3.40.50.300">
    <property type="entry name" value="P-loop containing nucleotide triphosphate hydrolases"/>
    <property type="match status" value="2"/>
</dbReference>
<dbReference type="FunFam" id="3.40.50.300:FF:000536">
    <property type="entry name" value="GTPase IMAP family member 8"/>
    <property type="match status" value="1"/>
</dbReference>
<evidence type="ECO:0000259" key="16">
    <source>
        <dbReference type="PROSITE" id="PS51720"/>
    </source>
</evidence>
<dbReference type="AlphaFoldDB" id="A0A9Q1EUD2"/>
<dbReference type="GO" id="GO:0005525">
    <property type="term" value="F:GTP binding"/>
    <property type="evidence" value="ECO:0007669"/>
    <property type="project" value="UniProtKB-KW"/>
</dbReference>
<dbReference type="InterPro" id="IPR045058">
    <property type="entry name" value="GIMA/IAN/Toc"/>
</dbReference>
<comment type="caution">
    <text evidence="17">The sequence shown here is derived from an EMBL/GenBank/DDBJ whole genome shotgun (WGS) entry which is preliminary data.</text>
</comment>
<proteinExistence type="inferred from homology"/>
<evidence type="ECO:0000256" key="7">
    <source>
        <dbReference type="ARBA" id="ARBA00022737"/>
    </source>
</evidence>
<evidence type="ECO:0000313" key="18">
    <source>
        <dbReference type="Proteomes" id="UP001152622"/>
    </source>
</evidence>
<comment type="similarity">
    <text evidence="5">Belongs to the TRAFAC class TrmE-Era-EngA-EngB-Septin-like GTPase superfamily. AIG1/Toc34/Toc159-like paraseptin GTPase family. IAN subfamily.</text>
</comment>
<dbReference type="PROSITE" id="PS51720">
    <property type="entry name" value="G_AIG1"/>
    <property type="match status" value="1"/>
</dbReference>
<evidence type="ECO:0000256" key="8">
    <source>
        <dbReference type="ARBA" id="ARBA00022741"/>
    </source>
</evidence>
<protein>
    <recommendedName>
        <fullName evidence="14">GTPase IMAP family member 8</fullName>
    </recommendedName>
    <alternativeName>
        <fullName evidence="15">Immune-associated nucleotide-binding protein 9</fullName>
    </alternativeName>
</protein>
<dbReference type="PANTHER" id="PTHR10903:SF170">
    <property type="entry name" value="GTPASE IMAP FAMILY MEMBER 7"/>
    <property type="match status" value="1"/>
</dbReference>
<evidence type="ECO:0000256" key="5">
    <source>
        <dbReference type="ARBA" id="ARBA00008535"/>
    </source>
</evidence>
<keyword evidence="18" id="KW-1185">Reference proteome</keyword>
<organism evidence="17 18">
    <name type="scientific">Synaphobranchus kaupii</name>
    <name type="common">Kaup's arrowtooth eel</name>
    <dbReference type="NCBI Taxonomy" id="118154"/>
    <lineage>
        <taxon>Eukaryota</taxon>
        <taxon>Metazoa</taxon>
        <taxon>Chordata</taxon>
        <taxon>Craniata</taxon>
        <taxon>Vertebrata</taxon>
        <taxon>Euteleostomi</taxon>
        <taxon>Actinopterygii</taxon>
        <taxon>Neopterygii</taxon>
        <taxon>Teleostei</taxon>
        <taxon>Anguilliformes</taxon>
        <taxon>Synaphobranchidae</taxon>
        <taxon>Synaphobranchus</taxon>
    </lineage>
</organism>
<keyword evidence="12" id="KW-0342">GTP-binding</keyword>
<dbReference type="EMBL" id="JAINUF010000012">
    <property type="protein sequence ID" value="KAJ8345232.1"/>
    <property type="molecule type" value="Genomic_DNA"/>
</dbReference>
<evidence type="ECO:0000256" key="10">
    <source>
        <dbReference type="ARBA" id="ARBA00023034"/>
    </source>
</evidence>
<dbReference type="SUPFAM" id="SSF52540">
    <property type="entry name" value="P-loop containing nucleoside triphosphate hydrolases"/>
    <property type="match status" value="1"/>
</dbReference>
<evidence type="ECO:0000256" key="2">
    <source>
        <dbReference type="ARBA" id="ARBA00004240"/>
    </source>
</evidence>
<dbReference type="GO" id="GO:0005739">
    <property type="term" value="C:mitochondrion"/>
    <property type="evidence" value="ECO:0007669"/>
    <property type="project" value="UniProtKB-SubCell"/>
</dbReference>
<evidence type="ECO:0000256" key="12">
    <source>
        <dbReference type="ARBA" id="ARBA00023134"/>
    </source>
</evidence>
<keyword evidence="9" id="KW-0256">Endoplasmic reticulum</keyword>
<evidence type="ECO:0000256" key="14">
    <source>
        <dbReference type="ARBA" id="ARBA00073539"/>
    </source>
</evidence>
<dbReference type="InterPro" id="IPR006703">
    <property type="entry name" value="G_AIG1"/>
</dbReference>
<name>A0A9Q1EUD2_SYNKA</name>
<keyword evidence="11" id="KW-0496">Mitochondrion</keyword>
<keyword evidence="10" id="KW-0333">Golgi apparatus</keyword>
<evidence type="ECO:0000256" key="4">
    <source>
        <dbReference type="ARBA" id="ARBA00004555"/>
    </source>
</evidence>
<dbReference type="Proteomes" id="UP001152622">
    <property type="component" value="Chromosome 12"/>
</dbReference>
<feature type="domain" description="AIG1-type G" evidence="16">
    <location>
        <begin position="1"/>
        <end position="199"/>
    </location>
</feature>
<dbReference type="GO" id="GO:0005783">
    <property type="term" value="C:endoplasmic reticulum"/>
    <property type="evidence" value="ECO:0007669"/>
    <property type="project" value="UniProtKB-SubCell"/>
</dbReference>
<evidence type="ECO:0000256" key="6">
    <source>
        <dbReference type="ARBA" id="ARBA00022490"/>
    </source>
</evidence>
<evidence type="ECO:0000256" key="13">
    <source>
        <dbReference type="ARBA" id="ARBA00056809"/>
    </source>
</evidence>
<comment type="subcellular location">
    <subcellularLocation>
        <location evidence="3">Cytoplasm</location>
        <location evidence="3">Cytosol</location>
    </subcellularLocation>
    <subcellularLocation>
        <location evidence="2">Endoplasmic reticulum</location>
    </subcellularLocation>
    <subcellularLocation>
        <location evidence="4">Golgi apparatus</location>
    </subcellularLocation>
    <subcellularLocation>
        <location evidence="1">Mitochondrion</location>
    </subcellularLocation>
</comment>
<dbReference type="Pfam" id="PF04548">
    <property type="entry name" value="AIG1"/>
    <property type="match status" value="1"/>
</dbReference>